<feature type="region of interest" description="Disordered" evidence="3">
    <location>
        <begin position="80"/>
        <end position="100"/>
    </location>
</feature>
<proteinExistence type="predicted"/>
<evidence type="ECO:0000313" key="5">
    <source>
        <dbReference type="EMBL" id="POI26579.1"/>
    </source>
</evidence>
<dbReference type="FunFam" id="2.30.30.40:FF:000079">
    <property type="entry name" value="Mitogen-activated protein kinase kinase kinase"/>
    <property type="match status" value="1"/>
</dbReference>
<feature type="compositionally biased region" description="Gly residues" evidence="3">
    <location>
        <begin position="11"/>
        <end position="22"/>
    </location>
</feature>
<dbReference type="InterPro" id="IPR001452">
    <property type="entry name" value="SH3_domain"/>
</dbReference>
<evidence type="ECO:0000256" key="1">
    <source>
        <dbReference type="ARBA" id="ARBA00022443"/>
    </source>
</evidence>
<keyword evidence="1 2" id="KW-0728">SH3 domain</keyword>
<sequence>MEPLTALSQEGAGGGEPPGGGPLWTAVFEYEACGEDELSLRPGDVVQVLSRDSQVSGDEGWWTGQIDQRVGIFPSNYVSSGVQGGGPELRARYPPPPAIQ</sequence>
<dbReference type="Pfam" id="PF14604">
    <property type="entry name" value="SH3_9"/>
    <property type="match status" value="1"/>
</dbReference>
<dbReference type="EMBL" id="PPHD01027965">
    <property type="protein sequence ID" value="POI26579.1"/>
    <property type="molecule type" value="Genomic_DNA"/>
</dbReference>
<evidence type="ECO:0000259" key="4">
    <source>
        <dbReference type="PROSITE" id="PS50002"/>
    </source>
</evidence>
<feature type="region of interest" description="Disordered" evidence="3">
    <location>
        <begin position="1"/>
        <end position="22"/>
    </location>
</feature>
<dbReference type="InterPro" id="IPR036028">
    <property type="entry name" value="SH3-like_dom_sf"/>
</dbReference>
<feature type="non-terminal residue" evidence="5">
    <location>
        <position position="100"/>
    </location>
</feature>
<evidence type="ECO:0000313" key="6">
    <source>
        <dbReference type="Proteomes" id="UP000237246"/>
    </source>
</evidence>
<dbReference type="SUPFAM" id="SSF50044">
    <property type="entry name" value="SH3-domain"/>
    <property type="match status" value="1"/>
</dbReference>
<dbReference type="PROSITE" id="PS50002">
    <property type="entry name" value="SH3"/>
    <property type="match status" value="1"/>
</dbReference>
<gene>
    <name evidence="5" type="ORF">CIB84_009671</name>
</gene>
<dbReference type="Proteomes" id="UP000237246">
    <property type="component" value="Unassembled WGS sequence"/>
</dbReference>
<keyword evidence="6" id="KW-1185">Reference proteome</keyword>
<dbReference type="AlphaFoldDB" id="A0A2P4SR58"/>
<dbReference type="SMART" id="SM00326">
    <property type="entry name" value="SH3"/>
    <property type="match status" value="1"/>
</dbReference>
<accession>A0A2P4SR58</accession>
<evidence type="ECO:0000256" key="3">
    <source>
        <dbReference type="SAM" id="MobiDB-lite"/>
    </source>
</evidence>
<dbReference type="InterPro" id="IPR035779">
    <property type="entry name" value="MLK1-3_SH3"/>
</dbReference>
<protein>
    <recommendedName>
        <fullName evidence="4">SH3 domain-containing protein</fullName>
    </recommendedName>
</protein>
<evidence type="ECO:0000256" key="2">
    <source>
        <dbReference type="PROSITE-ProRule" id="PRU00192"/>
    </source>
</evidence>
<dbReference type="PANTHER" id="PTHR14167">
    <property type="entry name" value="SH3 DOMAIN-CONTAINING"/>
    <property type="match status" value="1"/>
</dbReference>
<dbReference type="Gene3D" id="2.30.30.40">
    <property type="entry name" value="SH3 Domains"/>
    <property type="match status" value="1"/>
</dbReference>
<dbReference type="OrthoDB" id="339325at2759"/>
<dbReference type="InterPro" id="IPR050384">
    <property type="entry name" value="Endophilin_SH3RF"/>
</dbReference>
<reference evidence="5 6" key="1">
    <citation type="submission" date="2018-01" db="EMBL/GenBank/DDBJ databases">
        <title>Comparison of the Chinese Bamboo Partridge and Red Junglefowl genome sequences highlights the importance of demography in genome evolution.</title>
        <authorList>
            <person name="Tiley G.P."/>
            <person name="Kimball R.T."/>
            <person name="Braun E.L."/>
            <person name="Burleigh J.G."/>
        </authorList>
    </citation>
    <scope>NUCLEOTIDE SEQUENCE [LARGE SCALE GENOMIC DNA]</scope>
    <source>
        <strain evidence="5">RTK389</strain>
        <tissue evidence="5">Blood</tissue>
    </source>
</reference>
<dbReference type="PRINTS" id="PR00452">
    <property type="entry name" value="SH3DOMAIN"/>
</dbReference>
<name>A0A2P4SR58_BAMTH</name>
<dbReference type="CDD" id="cd12059">
    <property type="entry name" value="SH3_MLK1-3"/>
    <property type="match status" value="1"/>
</dbReference>
<feature type="domain" description="SH3" evidence="4">
    <location>
        <begin position="19"/>
        <end position="83"/>
    </location>
</feature>
<organism evidence="5 6">
    <name type="scientific">Bambusicola thoracicus</name>
    <name type="common">Chinese bamboo-partridge</name>
    <name type="synonym">Perdix thoracica</name>
    <dbReference type="NCBI Taxonomy" id="9083"/>
    <lineage>
        <taxon>Eukaryota</taxon>
        <taxon>Metazoa</taxon>
        <taxon>Chordata</taxon>
        <taxon>Craniata</taxon>
        <taxon>Vertebrata</taxon>
        <taxon>Euteleostomi</taxon>
        <taxon>Archelosauria</taxon>
        <taxon>Archosauria</taxon>
        <taxon>Dinosauria</taxon>
        <taxon>Saurischia</taxon>
        <taxon>Theropoda</taxon>
        <taxon>Coelurosauria</taxon>
        <taxon>Aves</taxon>
        <taxon>Neognathae</taxon>
        <taxon>Galloanserae</taxon>
        <taxon>Galliformes</taxon>
        <taxon>Phasianidae</taxon>
        <taxon>Perdicinae</taxon>
        <taxon>Bambusicola</taxon>
    </lineage>
</organism>
<comment type="caution">
    <text evidence="5">The sequence shown here is derived from an EMBL/GenBank/DDBJ whole genome shotgun (WGS) entry which is preliminary data.</text>
</comment>